<keyword evidence="2" id="KW-1185">Reference proteome</keyword>
<gene>
    <name evidence="1" type="ORF">BTMF_LOCUS3486</name>
</gene>
<reference evidence="1 2" key="2">
    <citation type="submission" date="2018-11" db="EMBL/GenBank/DDBJ databases">
        <authorList>
            <consortium name="Pathogen Informatics"/>
        </authorList>
    </citation>
    <scope>NUCLEOTIDE SEQUENCE [LARGE SCALE GENOMIC DNA]</scope>
</reference>
<dbReference type="EMBL" id="UZAG01003159">
    <property type="protein sequence ID" value="VDO14890.1"/>
    <property type="molecule type" value="Genomic_DNA"/>
</dbReference>
<evidence type="ECO:0000313" key="3">
    <source>
        <dbReference type="WBParaSite" id="BTMF_0000418401-mRNA-1"/>
    </source>
</evidence>
<organism evidence="3">
    <name type="scientific">Brugia timori</name>
    <dbReference type="NCBI Taxonomy" id="42155"/>
    <lineage>
        <taxon>Eukaryota</taxon>
        <taxon>Metazoa</taxon>
        <taxon>Ecdysozoa</taxon>
        <taxon>Nematoda</taxon>
        <taxon>Chromadorea</taxon>
        <taxon>Rhabditida</taxon>
        <taxon>Spirurina</taxon>
        <taxon>Spiruromorpha</taxon>
        <taxon>Filarioidea</taxon>
        <taxon>Onchocercidae</taxon>
        <taxon>Brugia</taxon>
    </lineage>
</organism>
<dbReference type="Proteomes" id="UP000280834">
    <property type="component" value="Unassembled WGS sequence"/>
</dbReference>
<sequence length="73" mass="8236">MVILITLTVIDILDKVRGRLTEPFNELQSENLYNFCEAGSYTLQGRFFMGNMGGRVALGQNGVEGFPSVRYRM</sequence>
<proteinExistence type="predicted"/>
<protein>
    <submittedName>
        <fullName evidence="3">DNA-directed RNA polymerase</fullName>
    </submittedName>
</protein>
<accession>A0A0R3QCV4</accession>
<evidence type="ECO:0000313" key="1">
    <source>
        <dbReference type="EMBL" id="VDO14890.1"/>
    </source>
</evidence>
<dbReference type="AlphaFoldDB" id="A0A0R3QCV4"/>
<name>A0A0R3QCV4_9BILA</name>
<dbReference type="WBParaSite" id="BTMF_0000418401-mRNA-1">
    <property type="protein sequence ID" value="BTMF_0000418401-mRNA-1"/>
    <property type="gene ID" value="BTMF_0000418401"/>
</dbReference>
<reference evidence="3" key="1">
    <citation type="submission" date="2017-02" db="UniProtKB">
        <authorList>
            <consortium name="WormBaseParasite"/>
        </authorList>
    </citation>
    <scope>IDENTIFICATION</scope>
</reference>
<evidence type="ECO:0000313" key="2">
    <source>
        <dbReference type="Proteomes" id="UP000280834"/>
    </source>
</evidence>